<comment type="caution">
    <text evidence="1">The sequence shown here is derived from an EMBL/GenBank/DDBJ whole genome shotgun (WGS) entry which is preliminary data.</text>
</comment>
<keyword evidence="2" id="KW-1185">Reference proteome</keyword>
<reference evidence="1" key="1">
    <citation type="submission" date="2022-01" db="EMBL/GenBank/DDBJ databases">
        <title>Genome Sequence Resource for Two Populations of Ditylenchus destructor, the Migratory Endoparasitic Phytonematode.</title>
        <authorList>
            <person name="Zhang H."/>
            <person name="Lin R."/>
            <person name="Xie B."/>
        </authorList>
    </citation>
    <scope>NUCLEOTIDE SEQUENCE</scope>
    <source>
        <strain evidence="1">BazhouSP</strain>
    </source>
</reference>
<accession>A0AAD4R1J1</accession>
<evidence type="ECO:0000313" key="1">
    <source>
        <dbReference type="EMBL" id="KAI1703467.1"/>
    </source>
</evidence>
<evidence type="ECO:0000313" key="2">
    <source>
        <dbReference type="Proteomes" id="UP001201812"/>
    </source>
</evidence>
<name>A0AAD4R1J1_9BILA</name>
<evidence type="ECO:0008006" key="3">
    <source>
        <dbReference type="Google" id="ProtNLM"/>
    </source>
</evidence>
<dbReference type="Proteomes" id="UP001201812">
    <property type="component" value="Unassembled WGS sequence"/>
</dbReference>
<organism evidence="1 2">
    <name type="scientific">Ditylenchus destructor</name>
    <dbReference type="NCBI Taxonomy" id="166010"/>
    <lineage>
        <taxon>Eukaryota</taxon>
        <taxon>Metazoa</taxon>
        <taxon>Ecdysozoa</taxon>
        <taxon>Nematoda</taxon>
        <taxon>Chromadorea</taxon>
        <taxon>Rhabditida</taxon>
        <taxon>Tylenchina</taxon>
        <taxon>Tylenchomorpha</taxon>
        <taxon>Sphaerularioidea</taxon>
        <taxon>Anguinidae</taxon>
        <taxon>Anguininae</taxon>
        <taxon>Ditylenchus</taxon>
    </lineage>
</organism>
<dbReference type="EMBL" id="JAKKPZ010000082">
    <property type="protein sequence ID" value="KAI1703467.1"/>
    <property type="molecule type" value="Genomic_DNA"/>
</dbReference>
<protein>
    <recommendedName>
        <fullName evidence="3">F-box domain-containing protein</fullName>
    </recommendedName>
</protein>
<sequence>MARLIVFDINIDDSVYCLLLLITLSTCFSSQVIGKIGTGKQDYLIFIGPDIRTRTFVFANPGPLLSTMPNMNFFVFILFAILACGHLVSESASELVKARTVFIGRKNYKGELDMKNDDNDKIFLAQKLPQRNGFQDWILKEGSKTIGSVQDARVTDESKQSPFAPVLYTYIDGQRHSRMHRENESYVLEHLKPESHSSKKIIGKACCVFMPVDYSFSREDKMIVSFSRRLLSVVTKYAITMENGTDIKDNFATFVMFFLLQHGDNTASSMQWNVFVLREILTFLDRIDLYQLQLISRKLFNFIATHFNGFPCDFLDSIIWEPEHNAWAIYTTTKLPFDNPKYRLTCEELISSRLATEKFHRCYNVTIQVSSASVYNSPGRFSQVFLDSMRSVAHLWTYNELEVSWSDNYDVCFCESFAAQMLPMLLHCYDLKLRNPPLAILDLDTLYCTSNITSLSFYNTGSTLENSSFIIKLAESVNERSSFIKMNFSVFILFAVLACGHLASESASELVKTRTVFIGRKKYKGELDMKNDDNDMIFLAQKLPQRNGFQDWVLKEGSETIGSVQDARVTEESKQSPFAPVLYTYLDGQRHSRMHRENGSYILEHLKPESHSSNKTIAKPCCVFLPADYSFSNDGKPVVSFSRRWISVVTKYAITMEAGTDIKDNFATFVMFFLLQHGDSTAS</sequence>
<proteinExistence type="predicted"/>
<dbReference type="AlphaFoldDB" id="A0AAD4R1J1"/>
<gene>
    <name evidence="1" type="ORF">DdX_14891</name>
</gene>